<accession>A0A0P9MC79</accession>
<dbReference type="RefSeq" id="WP_055001426.1">
    <property type="nucleotide sequence ID" value="NZ_FNKU01000001.1"/>
</dbReference>
<keyword evidence="1" id="KW-0732">Signal</keyword>
<proteinExistence type="predicted"/>
<organism evidence="2 3">
    <name type="scientific">Pseudomonas cannabina</name>
    <dbReference type="NCBI Taxonomy" id="86840"/>
    <lineage>
        <taxon>Bacteria</taxon>
        <taxon>Pseudomonadati</taxon>
        <taxon>Pseudomonadota</taxon>
        <taxon>Gammaproteobacteria</taxon>
        <taxon>Pseudomonadales</taxon>
        <taxon>Pseudomonadaceae</taxon>
        <taxon>Pseudomonas</taxon>
    </lineage>
</organism>
<feature type="chain" id="PRO_5006163085" evidence="1">
    <location>
        <begin position="28"/>
        <end position="80"/>
    </location>
</feature>
<protein>
    <submittedName>
        <fullName evidence="2">Uncharacterized protein</fullName>
    </submittedName>
</protein>
<comment type="caution">
    <text evidence="2">The sequence shown here is derived from an EMBL/GenBank/DDBJ whole genome shotgun (WGS) entry which is preliminary data.</text>
</comment>
<reference evidence="2 3" key="1">
    <citation type="submission" date="2015-09" db="EMBL/GenBank/DDBJ databases">
        <title>Genome announcement of multiple Pseudomonas syringae strains.</title>
        <authorList>
            <person name="Thakur S."/>
            <person name="Wang P.W."/>
            <person name="Gong Y."/>
            <person name="Weir B.S."/>
            <person name="Guttman D.S."/>
        </authorList>
    </citation>
    <scope>NUCLEOTIDE SEQUENCE [LARGE SCALE GENOMIC DNA]</scope>
    <source>
        <strain evidence="2 3">ICMP2823</strain>
    </source>
</reference>
<dbReference type="Proteomes" id="UP000050564">
    <property type="component" value="Unassembled WGS sequence"/>
</dbReference>
<evidence type="ECO:0000313" key="2">
    <source>
        <dbReference type="EMBL" id="KPW66131.1"/>
    </source>
</evidence>
<gene>
    <name evidence="2" type="ORF">ALO81_200213</name>
</gene>
<name>A0A0P9MC79_PSECA</name>
<feature type="signal peptide" evidence="1">
    <location>
        <begin position="1"/>
        <end position="27"/>
    </location>
</feature>
<dbReference type="EMBL" id="LJPX01000565">
    <property type="protein sequence ID" value="KPW66131.1"/>
    <property type="molecule type" value="Genomic_DNA"/>
</dbReference>
<sequence length="80" mass="7672">MKKIKRFNRAVCIALFPLAALAGNAFADSGSISSPGTGSASAGTGSAQSSADDREAAAAAAAAAANPPCSFIVGRGLVCG</sequence>
<dbReference type="AlphaFoldDB" id="A0A0P9MC79"/>
<evidence type="ECO:0000313" key="3">
    <source>
        <dbReference type="Proteomes" id="UP000050564"/>
    </source>
</evidence>
<evidence type="ECO:0000256" key="1">
    <source>
        <dbReference type="SAM" id="SignalP"/>
    </source>
</evidence>